<dbReference type="GO" id="GO:0050085">
    <property type="term" value="F:mannitol 2-dehydrogenase (NADP+) activity"/>
    <property type="evidence" value="ECO:0007669"/>
    <property type="project" value="UniProtKB-ARBA"/>
</dbReference>
<dbReference type="STRING" id="503106.A0A218Z8B4"/>
<dbReference type="FunFam" id="3.40.50.720:FF:000090">
    <property type="entry name" value="NADP-dependent mannitol dehydrogenase"/>
    <property type="match status" value="1"/>
</dbReference>
<name>A0A218Z8B4_9HELO</name>
<proteinExistence type="inferred from homology"/>
<accession>A0A218Z8B4</accession>
<dbReference type="FunCoup" id="A0A218Z8B4">
    <property type="interactions" value="238"/>
</dbReference>
<dbReference type="PRINTS" id="PR00080">
    <property type="entry name" value="SDRFAMILY"/>
</dbReference>
<evidence type="ECO:0000256" key="3">
    <source>
        <dbReference type="ARBA" id="ARBA00023002"/>
    </source>
</evidence>
<keyword evidence="2" id="KW-0521">NADP</keyword>
<organism evidence="4 5">
    <name type="scientific">Diplocarpon coronariae</name>
    <dbReference type="NCBI Taxonomy" id="2795749"/>
    <lineage>
        <taxon>Eukaryota</taxon>
        <taxon>Fungi</taxon>
        <taxon>Dikarya</taxon>
        <taxon>Ascomycota</taxon>
        <taxon>Pezizomycotina</taxon>
        <taxon>Leotiomycetes</taxon>
        <taxon>Helotiales</taxon>
        <taxon>Drepanopezizaceae</taxon>
        <taxon>Diplocarpon</taxon>
    </lineage>
</organism>
<dbReference type="InterPro" id="IPR002347">
    <property type="entry name" value="SDR_fam"/>
</dbReference>
<reference evidence="4 5" key="1">
    <citation type="submission" date="2017-04" db="EMBL/GenBank/DDBJ databases">
        <title>Draft genome sequence of Marssonina coronaria NL1: causal agent of apple blotch.</title>
        <authorList>
            <person name="Cheng Q."/>
        </authorList>
    </citation>
    <scope>NUCLEOTIDE SEQUENCE [LARGE SCALE GENOMIC DNA]</scope>
    <source>
        <strain evidence="4 5">NL1</strain>
    </source>
</reference>
<evidence type="ECO:0000256" key="2">
    <source>
        <dbReference type="ARBA" id="ARBA00022857"/>
    </source>
</evidence>
<evidence type="ECO:0000313" key="4">
    <source>
        <dbReference type="EMBL" id="OWP04309.1"/>
    </source>
</evidence>
<dbReference type="PROSITE" id="PS00061">
    <property type="entry name" value="ADH_SHORT"/>
    <property type="match status" value="1"/>
</dbReference>
<dbReference type="EMBL" id="MZNU01000116">
    <property type="protein sequence ID" value="OWP04309.1"/>
    <property type="molecule type" value="Genomic_DNA"/>
</dbReference>
<dbReference type="InterPro" id="IPR020904">
    <property type="entry name" value="Sc_DH/Rdtase_CS"/>
</dbReference>
<keyword evidence="5" id="KW-1185">Reference proteome</keyword>
<dbReference type="SUPFAM" id="SSF51735">
    <property type="entry name" value="NAD(P)-binding Rossmann-fold domains"/>
    <property type="match status" value="1"/>
</dbReference>
<dbReference type="Proteomes" id="UP000242519">
    <property type="component" value="Unassembled WGS sequence"/>
</dbReference>
<evidence type="ECO:0008006" key="6">
    <source>
        <dbReference type="Google" id="ProtNLM"/>
    </source>
</evidence>
<dbReference type="InterPro" id="IPR036291">
    <property type="entry name" value="NAD(P)-bd_dom_sf"/>
</dbReference>
<dbReference type="PANTHER" id="PTHR43008:SF13">
    <property type="entry name" value="L-XYLULOSE REDUCTASE-RELATED"/>
    <property type="match status" value="1"/>
</dbReference>
<dbReference type="Pfam" id="PF13561">
    <property type="entry name" value="adh_short_C2"/>
    <property type="match status" value="1"/>
</dbReference>
<dbReference type="PANTHER" id="PTHR43008">
    <property type="entry name" value="BENZIL REDUCTASE"/>
    <property type="match status" value="1"/>
</dbReference>
<dbReference type="Gene3D" id="3.40.50.720">
    <property type="entry name" value="NAD(P)-binding Rossmann-like Domain"/>
    <property type="match status" value="1"/>
</dbReference>
<comment type="caution">
    <text evidence="4">The sequence shown here is derived from an EMBL/GenBank/DDBJ whole genome shotgun (WGS) entry which is preliminary data.</text>
</comment>
<protein>
    <recommendedName>
        <fullName evidence="6">L-xylulose reductase</fullName>
    </recommendedName>
</protein>
<evidence type="ECO:0000256" key="1">
    <source>
        <dbReference type="ARBA" id="ARBA00006484"/>
    </source>
</evidence>
<gene>
    <name evidence="4" type="ORF">B2J93_9377</name>
</gene>
<dbReference type="GO" id="GO:0019594">
    <property type="term" value="P:mannitol metabolic process"/>
    <property type="evidence" value="ECO:0007669"/>
    <property type="project" value="UniProtKB-ARBA"/>
</dbReference>
<dbReference type="OrthoDB" id="1888931at2759"/>
<dbReference type="GO" id="GO:0050664">
    <property type="term" value="F:oxidoreductase activity, acting on NAD(P)H, oxygen as acceptor"/>
    <property type="evidence" value="ECO:0007669"/>
    <property type="project" value="TreeGrafter"/>
</dbReference>
<evidence type="ECO:0000313" key="5">
    <source>
        <dbReference type="Proteomes" id="UP000242519"/>
    </source>
</evidence>
<sequence length="294" mass="31066">MDGAITATGSFRHDSTAAPVSARVLPQFSLKGRTAIVSGAGAGIGLAVAHALAEAGANVAIWYNSNKKAIAEAENIEKTYGVTAKAYQVNVTSYDAVSVAVEAAIRDLNGRLDIFVANSGIPWTQGAAISGELDHYRKVVATDLDGTFYSARVAAIHWRRQKIEQTTIDGKPLEPAFREGSFIATASMSGHIVNIPQLQATYNAAKAGVIHLVKSLAVEWVGFARANTVSPGYIATEISDFVPAETKNIWKDKIPMGREGEASELKGAFLYLASDAASYTTGSDIIVDGGYCLP</sequence>
<keyword evidence="3" id="KW-0560">Oxidoreductase</keyword>
<dbReference type="InParanoid" id="A0A218Z8B4"/>
<dbReference type="AlphaFoldDB" id="A0A218Z8B4"/>
<comment type="similarity">
    <text evidence="1">Belongs to the short-chain dehydrogenases/reductases (SDR) family.</text>
</comment>
<dbReference type="PRINTS" id="PR00081">
    <property type="entry name" value="GDHRDH"/>
</dbReference>